<dbReference type="Pfam" id="PF12796">
    <property type="entry name" value="Ank_2"/>
    <property type="match status" value="2"/>
</dbReference>
<dbReference type="OrthoDB" id="6149411at2759"/>
<dbReference type="PROSITE" id="PS50297">
    <property type="entry name" value="ANK_REP_REGION"/>
    <property type="match status" value="3"/>
</dbReference>
<dbReference type="Gene3D" id="1.25.40.20">
    <property type="entry name" value="Ankyrin repeat-containing domain"/>
    <property type="match status" value="2"/>
</dbReference>
<keyword evidence="2 3" id="KW-0040">ANK repeat</keyword>
<dbReference type="InterPro" id="IPR036770">
    <property type="entry name" value="Ankyrin_rpt-contain_sf"/>
</dbReference>
<dbReference type="InParanoid" id="A0A1S3HAG9"/>
<dbReference type="InterPro" id="IPR002110">
    <property type="entry name" value="Ankyrin_rpt"/>
</dbReference>
<evidence type="ECO:0000313" key="6">
    <source>
        <dbReference type="RefSeq" id="XP_013383032.1"/>
    </source>
</evidence>
<dbReference type="InterPro" id="IPR001496">
    <property type="entry name" value="SOCS_box"/>
</dbReference>
<dbReference type="GeneID" id="106153594"/>
<evidence type="ECO:0000256" key="2">
    <source>
        <dbReference type="ARBA" id="ARBA00023043"/>
    </source>
</evidence>
<dbReference type="Proteomes" id="UP000085678">
    <property type="component" value="Unplaced"/>
</dbReference>
<dbReference type="Pfam" id="PF07525">
    <property type="entry name" value="SOCS_box"/>
    <property type="match status" value="1"/>
</dbReference>
<sequence length="418" mass="46679">MGNLKSKILKRDKERQNAKNKGKELVEAAANGRLSDLDIIVQDEEYKDAVCGKDGFTALLLASSKGYADCVLHLLQAGVNFRYNAEWSDTTPMIMAAEQGHEVCLQMLVQAGADVNEGNKTGQMPLHQAVTAGALECAEILLSNGADLNSRDAKGEMALHIAARNDFDQIVELLIDHYGADINAQDKDGATPLHAACDAGGYECVELLLHHKAKYGIVDNNGTTPLFRALEAGKISIAFLLMKEIFDVELPNGLQVCENPFGVLFHIVEHVLKTQFSDELHVILNHLLFYHEIDPESLRCIFVPVIKSIDVTALNHFYSDSWPKIFCSLVINRFFFIIKTLTVAGQEWLGQEMHFLQSNSPGLYRWVLAHQEGIPSLQHLTRLHIRRQLGCNIGFGVTKLPLEQHLRDYIMLKECDMF</sequence>
<dbReference type="SUPFAM" id="SSF48403">
    <property type="entry name" value="Ankyrin repeat"/>
    <property type="match status" value="1"/>
</dbReference>
<dbReference type="GO" id="GO:0035556">
    <property type="term" value="P:intracellular signal transduction"/>
    <property type="evidence" value="ECO:0007669"/>
    <property type="project" value="InterPro"/>
</dbReference>
<name>A0A1S3HAG9_LINAN</name>
<feature type="domain" description="SOCS box" evidence="4">
    <location>
        <begin position="368"/>
        <end position="410"/>
    </location>
</feature>
<feature type="repeat" description="ANK" evidence="3">
    <location>
        <begin position="154"/>
        <end position="187"/>
    </location>
</feature>
<organism evidence="5 6">
    <name type="scientific">Lingula anatina</name>
    <name type="common">Brachiopod</name>
    <name type="synonym">Lingula unguis</name>
    <dbReference type="NCBI Taxonomy" id="7574"/>
    <lineage>
        <taxon>Eukaryota</taxon>
        <taxon>Metazoa</taxon>
        <taxon>Spiralia</taxon>
        <taxon>Lophotrochozoa</taxon>
        <taxon>Brachiopoda</taxon>
        <taxon>Linguliformea</taxon>
        <taxon>Lingulata</taxon>
        <taxon>Lingulida</taxon>
        <taxon>Linguloidea</taxon>
        <taxon>Lingulidae</taxon>
        <taxon>Lingula</taxon>
    </lineage>
</organism>
<gene>
    <name evidence="6" type="primary">LOC106153594</name>
</gene>
<feature type="repeat" description="ANK" evidence="3">
    <location>
        <begin position="121"/>
        <end position="153"/>
    </location>
</feature>
<dbReference type="RefSeq" id="XP_013383032.1">
    <property type="nucleotide sequence ID" value="XM_013527578.1"/>
</dbReference>
<keyword evidence="1" id="KW-0677">Repeat</keyword>
<protein>
    <submittedName>
        <fullName evidence="6">Serine/threonine-protein phosphatase 6 regulatory ankyrin repeat subunit A</fullName>
    </submittedName>
</protein>
<evidence type="ECO:0000259" key="4">
    <source>
        <dbReference type="PROSITE" id="PS50225"/>
    </source>
</evidence>
<evidence type="ECO:0000256" key="3">
    <source>
        <dbReference type="PROSITE-ProRule" id="PRU00023"/>
    </source>
</evidence>
<evidence type="ECO:0000256" key="1">
    <source>
        <dbReference type="ARBA" id="ARBA00022737"/>
    </source>
</evidence>
<dbReference type="SMART" id="SM00248">
    <property type="entry name" value="ANK"/>
    <property type="match status" value="6"/>
</dbReference>
<feature type="repeat" description="ANK" evidence="3">
    <location>
        <begin position="88"/>
        <end position="120"/>
    </location>
</feature>
<dbReference type="Gene3D" id="1.10.750.20">
    <property type="entry name" value="SOCS box"/>
    <property type="match status" value="1"/>
</dbReference>
<dbReference type="STRING" id="7574.A0A1S3HAG9"/>
<feature type="repeat" description="ANK" evidence="3">
    <location>
        <begin position="188"/>
        <end position="220"/>
    </location>
</feature>
<dbReference type="PROSITE" id="PS50225">
    <property type="entry name" value="SOCS"/>
    <property type="match status" value="1"/>
</dbReference>
<proteinExistence type="predicted"/>
<dbReference type="SMART" id="SM00969">
    <property type="entry name" value="SOCS_box"/>
    <property type="match status" value="1"/>
</dbReference>
<feature type="repeat" description="ANK" evidence="3">
    <location>
        <begin position="54"/>
        <end position="86"/>
    </location>
</feature>
<dbReference type="GO" id="GO:0005737">
    <property type="term" value="C:cytoplasm"/>
    <property type="evidence" value="ECO:0007669"/>
    <property type="project" value="TreeGrafter"/>
</dbReference>
<dbReference type="PANTHER" id="PTHR24198">
    <property type="entry name" value="ANKYRIN REPEAT AND PROTEIN KINASE DOMAIN-CONTAINING PROTEIN"/>
    <property type="match status" value="1"/>
</dbReference>
<dbReference type="PROSITE" id="PS50088">
    <property type="entry name" value="ANK_REPEAT"/>
    <property type="match status" value="5"/>
</dbReference>
<dbReference type="CDD" id="cd03716">
    <property type="entry name" value="SOCS_ASB_like"/>
    <property type="match status" value="1"/>
</dbReference>
<dbReference type="PANTHER" id="PTHR24198:SF165">
    <property type="entry name" value="ANKYRIN REPEAT-CONTAINING PROTEIN-RELATED"/>
    <property type="match status" value="1"/>
</dbReference>
<dbReference type="SUPFAM" id="SSF158235">
    <property type="entry name" value="SOCS box-like"/>
    <property type="match status" value="1"/>
</dbReference>
<dbReference type="InterPro" id="IPR036036">
    <property type="entry name" value="SOCS_box-like_dom_sf"/>
</dbReference>
<accession>A0A1S3HAG9</accession>
<dbReference type="KEGG" id="lak:106153594"/>
<evidence type="ECO:0000313" key="5">
    <source>
        <dbReference type="Proteomes" id="UP000085678"/>
    </source>
</evidence>
<dbReference type="AlphaFoldDB" id="A0A1S3HAG9"/>
<keyword evidence="5" id="KW-1185">Reference proteome</keyword>
<reference evidence="6" key="1">
    <citation type="submission" date="2025-08" db="UniProtKB">
        <authorList>
            <consortium name="RefSeq"/>
        </authorList>
    </citation>
    <scope>IDENTIFICATION</scope>
    <source>
        <tissue evidence="6">Gonads</tissue>
    </source>
</reference>